<organism evidence="2 3">
    <name type="scientific">Maribacter ulvicola</name>
    <dbReference type="NCBI Taxonomy" id="228959"/>
    <lineage>
        <taxon>Bacteria</taxon>
        <taxon>Pseudomonadati</taxon>
        <taxon>Bacteroidota</taxon>
        <taxon>Flavobacteriia</taxon>
        <taxon>Flavobacteriales</taxon>
        <taxon>Flavobacteriaceae</taxon>
        <taxon>Maribacter</taxon>
    </lineage>
</organism>
<accession>A0A1N6QFI4</accession>
<evidence type="ECO:0000256" key="1">
    <source>
        <dbReference type="ARBA" id="ARBA00023172"/>
    </source>
</evidence>
<reference evidence="3" key="1">
    <citation type="submission" date="2017-01" db="EMBL/GenBank/DDBJ databases">
        <authorList>
            <person name="Varghese N."/>
            <person name="Submissions S."/>
        </authorList>
    </citation>
    <scope>NUCLEOTIDE SEQUENCE [LARGE SCALE GENOMIC DNA]</scope>
    <source>
        <strain evidence="3">DSM 15366</strain>
    </source>
</reference>
<name>A0A1N6QFI4_9FLAO</name>
<sequence>MSTHIGRRTFATIHYSELDNAFIMAVTGHKKESSFLKYVNKSNDSHVDPIMHYY</sequence>
<dbReference type="GO" id="GO:0006310">
    <property type="term" value="P:DNA recombination"/>
    <property type="evidence" value="ECO:0007669"/>
    <property type="project" value="UniProtKB-KW"/>
</dbReference>
<dbReference type="InterPro" id="IPR011010">
    <property type="entry name" value="DNA_brk_join_enz"/>
</dbReference>
<proteinExistence type="predicted"/>
<dbReference type="InterPro" id="IPR013762">
    <property type="entry name" value="Integrase-like_cat_sf"/>
</dbReference>
<keyword evidence="3" id="KW-1185">Reference proteome</keyword>
<evidence type="ECO:0000313" key="2">
    <source>
        <dbReference type="EMBL" id="SIQ15302.1"/>
    </source>
</evidence>
<keyword evidence="1" id="KW-0233">DNA recombination</keyword>
<evidence type="ECO:0008006" key="4">
    <source>
        <dbReference type="Google" id="ProtNLM"/>
    </source>
</evidence>
<dbReference type="Gene3D" id="1.10.443.10">
    <property type="entry name" value="Intergrase catalytic core"/>
    <property type="match status" value="1"/>
</dbReference>
<dbReference type="EMBL" id="FTMA01000001">
    <property type="protein sequence ID" value="SIQ15302.1"/>
    <property type="molecule type" value="Genomic_DNA"/>
</dbReference>
<protein>
    <recommendedName>
        <fullName evidence="4">Phage integrase family protein</fullName>
    </recommendedName>
</protein>
<dbReference type="SUPFAM" id="SSF56349">
    <property type="entry name" value="DNA breaking-rejoining enzymes"/>
    <property type="match status" value="1"/>
</dbReference>
<dbReference type="AlphaFoldDB" id="A0A1N6QFI4"/>
<dbReference type="Proteomes" id="UP000186953">
    <property type="component" value="Unassembled WGS sequence"/>
</dbReference>
<evidence type="ECO:0000313" key="3">
    <source>
        <dbReference type="Proteomes" id="UP000186953"/>
    </source>
</evidence>
<gene>
    <name evidence="2" type="ORF">SAMN05421797_101870</name>
</gene>
<dbReference type="GO" id="GO:0003677">
    <property type="term" value="F:DNA binding"/>
    <property type="evidence" value="ECO:0007669"/>
    <property type="project" value="InterPro"/>
</dbReference>
<dbReference type="RefSeq" id="WP_159438995.1">
    <property type="nucleotide sequence ID" value="NZ_FTMA01000001.1"/>
</dbReference>
<dbReference type="OrthoDB" id="1493636at2"/>
<dbReference type="GO" id="GO:0015074">
    <property type="term" value="P:DNA integration"/>
    <property type="evidence" value="ECO:0007669"/>
    <property type="project" value="InterPro"/>
</dbReference>